<feature type="active site" description="Proton acceptor" evidence="2">
    <location>
        <position position="243"/>
    </location>
</feature>
<evidence type="ECO:0000259" key="3">
    <source>
        <dbReference type="SMART" id="SM00859"/>
    </source>
</evidence>
<dbReference type="PANTHER" id="PTHR46278">
    <property type="entry name" value="DEHYDROGENASE, PUTATIVE-RELATED"/>
    <property type="match status" value="1"/>
</dbReference>
<dbReference type="GO" id="GO:0046983">
    <property type="term" value="F:protein dimerization activity"/>
    <property type="evidence" value="ECO:0007669"/>
    <property type="project" value="InterPro"/>
</dbReference>
<dbReference type="Gene3D" id="3.30.360.10">
    <property type="entry name" value="Dihydrodipicolinate Reductase, domain 2"/>
    <property type="match status" value="1"/>
</dbReference>
<dbReference type="NCBIfam" id="NF011456">
    <property type="entry name" value="PRK14874.1"/>
    <property type="match status" value="1"/>
</dbReference>
<evidence type="ECO:0000313" key="5">
    <source>
        <dbReference type="Proteomes" id="UP000237968"/>
    </source>
</evidence>
<dbReference type="EC" id="1.2.1.11" evidence="4"/>
<name>A0A2S9YB79_9BACT</name>
<dbReference type="SUPFAM" id="SSF55347">
    <property type="entry name" value="Glyceraldehyde-3-phosphate dehydrogenase-like, C-terminal domain"/>
    <property type="match status" value="1"/>
</dbReference>
<evidence type="ECO:0000313" key="4">
    <source>
        <dbReference type="EMBL" id="PRQ02365.1"/>
    </source>
</evidence>
<dbReference type="PIRSF" id="PIRSF000148">
    <property type="entry name" value="ASA_dh"/>
    <property type="match status" value="1"/>
</dbReference>
<gene>
    <name evidence="4" type="primary">asd</name>
    <name evidence="4" type="ORF">ENSA5_23820</name>
</gene>
<dbReference type="Proteomes" id="UP000237968">
    <property type="component" value="Unassembled WGS sequence"/>
</dbReference>
<dbReference type="GO" id="GO:0051287">
    <property type="term" value="F:NAD binding"/>
    <property type="evidence" value="ECO:0007669"/>
    <property type="project" value="InterPro"/>
</dbReference>
<dbReference type="AlphaFoldDB" id="A0A2S9YB79"/>
<feature type="domain" description="Semialdehyde dehydrogenase NAD-binding" evidence="3">
    <location>
        <begin position="2"/>
        <end position="116"/>
    </location>
</feature>
<sequence length="350" mass="37625">MRICILGATGLVGSELLTLIARAWPTAELALYASRDQTLAHGGDTHEVQAASSLERGDAPGGDLAFVALDDQYSARYCPRLVELGYRVIDKSNTYRMNPEVPLVVAGVNHHRATSATKLVANPNCTTIPLTLALEPLRARFGLGEITVSSYQAISGAGLAPLSRFVDMTVEGFTRMQTAGELWGELLDPAEYPGNVVPHSGKTDDSGFSSEERKLVNESRKILELPELGISAQCCRVPVPAGHYENVWIELERGADAEEISEALASGPFVHYHPGADGAGLTALATVHRRDHALVGRLRKDNRDTDGRRWCLTVAADNLRLGAATNAVRIASAWFPASDPLLGIPSLRQA</sequence>
<dbReference type="PANTHER" id="PTHR46278:SF2">
    <property type="entry name" value="ASPARTATE-SEMIALDEHYDE DEHYDROGENASE"/>
    <property type="match status" value="1"/>
</dbReference>
<comment type="caution">
    <text evidence="4">The sequence shown here is derived from an EMBL/GenBank/DDBJ whole genome shotgun (WGS) entry which is preliminary data.</text>
</comment>
<dbReference type="RefSeq" id="WP_106391797.1">
    <property type="nucleotide sequence ID" value="NZ_PVNK01000121.1"/>
</dbReference>
<dbReference type="SUPFAM" id="SSF51735">
    <property type="entry name" value="NAD(P)-binding Rossmann-fold domains"/>
    <property type="match status" value="1"/>
</dbReference>
<dbReference type="Pfam" id="PF01118">
    <property type="entry name" value="Semialdhyde_dh"/>
    <property type="match status" value="1"/>
</dbReference>
<dbReference type="Gene3D" id="3.40.50.720">
    <property type="entry name" value="NAD(P)-binding Rossmann-like Domain"/>
    <property type="match status" value="1"/>
</dbReference>
<dbReference type="EMBL" id="PVNK01000121">
    <property type="protein sequence ID" value="PRQ02365.1"/>
    <property type="molecule type" value="Genomic_DNA"/>
</dbReference>
<dbReference type="InterPro" id="IPR036291">
    <property type="entry name" value="NAD(P)-bd_dom_sf"/>
</dbReference>
<keyword evidence="4" id="KW-0560">Oxidoreductase</keyword>
<dbReference type="InterPro" id="IPR012280">
    <property type="entry name" value="Semialdhyde_DH_dimer_dom"/>
</dbReference>
<proteinExistence type="inferred from homology"/>
<evidence type="ECO:0000256" key="2">
    <source>
        <dbReference type="PIRSR" id="PIRSR000148-1"/>
    </source>
</evidence>
<dbReference type="GO" id="GO:0008652">
    <property type="term" value="P:amino acid biosynthetic process"/>
    <property type="evidence" value="ECO:0007669"/>
    <property type="project" value="InterPro"/>
</dbReference>
<dbReference type="InterPro" id="IPR000534">
    <property type="entry name" value="Semialdehyde_DH_NAD-bd"/>
</dbReference>
<reference evidence="4 5" key="1">
    <citation type="submission" date="2018-03" db="EMBL/GenBank/DDBJ databases">
        <title>Draft Genome Sequences of the Obligatory Marine Myxobacteria Enhygromyxa salina SWB005.</title>
        <authorList>
            <person name="Poehlein A."/>
            <person name="Moghaddam J.A."/>
            <person name="Harms H."/>
            <person name="Alanjari M."/>
            <person name="Koenig G.M."/>
            <person name="Daniel R."/>
            <person name="Schaeberle T.F."/>
        </authorList>
    </citation>
    <scope>NUCLEOTIDE SEQUENCE [LARGE SCALE GENOMIC DNA]</scope>
    <source>
        <strain evidence="4 5">SWB005</strain>
    </source>
</reference>
<dbReference type="GO" id="GO:0004073">
    <property type="term" value="F:aspartate-semialdehyde dehydrogenase activity"/>
    <property type="evidence" value="ECO:0007669"/>
    <property type="project" value="UniProtKB-EC"/>
</dbReference>
<dbReference type="Pfam" id="PF02774">
    <property type="entry name" value="Semialdhyde_dhC"/>
    <property type="match status" value="1"/>
</dbReference>
<accession>A0A2S9YB79</accession>
<feature type="active site" description="Acyl-thioester intermediate" evidence="2">
    <location>
        <position position="125"/>
    </location>
</feature>
<dbReference type="OrthoDB" id="9805684at2"/>
<dbReference type="SMART" id="SM00859">
    <property type="entry name" value="Semialdhyde_dh"/>
    <property type="match status" value="1"/>
</dbReference>
<protein>
    <submittedName>
        <fullName evidence="4">Aspartate-semialdehyde dehydrogenase</fullName>
        <ecNumber evidence="4">1.2.1.11</ecNumber>
    </submittedName>
</protein>
<keyword evidence="5" id="KW-1185">Reference proteome</keyword>
<organism evidence="4 5">
    <name type="scientific">Enhygromyxa salina</name>
    <dbReference type="NCBI Taxonomy" id="215803"/>
    <lineage>
        <taxon>Bacteria</taxon>
        <taxon>Pseudomonadati</taxon>
        <taxon>Myxococcota</taxon>
        <taxon>Polyangia</taxon>
        <taxon>Nannocystales</taxon>
        <taxon>Nannocystaceae</taxon>
        <taxon>Enhygromyxa</taxon>
    </lineage>
</organism>
<evidence type="ECO:0000256" key="1">
    <source>
        <dbReference type="ARBA" id="ARBA00010584"/>
    </source>
</evidence>
<comment type="similarity">
    <text evidence="1">Belongs to the aspartate-semialdehyde dehydrogenase family.</text>
</comment>